<reference evidence="21 22" key="1">
    <citation type="submission" date="2022-06" db="EMBL/GenBank/DDBJ databases">
        <authorList>
            <person name="Xuan X."/>
        </authorList>
    </citation>
    <scope>NUCLEOTIDE SEQUENCE [LARGE SCALE GENOMIC DNA]</scope>
    <source>
        <strain evidence="21 22">2V75</strain>
    </source>
</reference>
<evidence type="ECO:0000256" key="17">
    <source>
        <dbReference type="ARBA" id="ARBA00023136"/>
    </source>
</evidence>
<evidence type="ECO:0000256" key="14">
    <source>
        <dbReference type="ARBA" id="ARBA00022837"/>
    </source>
</evidence>
<keyword evidence="17" id="KW-0472">Membrane</keyword>
<evidence type="ECO:0000256" key="12">
    <source>
        <dbReference type="ARBA" id="ARBA00022729"/>
    </source>
</evidence>
<organism evidence="21 22">
    <name type="scientific">Robiginitalea marina</name>
    <dbReference type="NCBI Taxonomy" id="2954105"/>
    <lineage>
        <taxon>Bacteria</taxon>
        <taxon>Pseudomonadati</taxon>
        <taxon>Bacteroidota</taxon>
        <taxon>Flavobacteriia</taxon>
        <taxon>Flavobacteriales</taxon>
        <taxon>Flavobacteriaceae</taxon>
        <taxon>Robiginitalea</taxon>
    </lineage>
</organism>
<dbReference type="InterPro" id="IPR036541">
    <property type="entry name" value="PLipase_A1_sf"/>
</dbReference>
<dbReference type="PRINTS" id="PR01486">
    <property type="entry name" value="PHPHLIPASEA1"/>
</dbReference>
<proteinExistence type="inferred from homology"/>
<keyword evidence="13" id="KW-0378">Hydrolase</keyword>
<comment type="catalytic activity">
    <reaction evidence="1">
        <text>a 1,2-diacyl-sn-glycero-3-phosphocholine + H2O = a 2-acyl-sn-glycero-3-phosphocholine + a fatty acid + H(+)</text>
        <dbReference type="Rhea" id="RHEA:18689"/>
        <dbReference type="ChEBI" id="CHEBI:15377"/>
        <dbReference type="ChEBI" id="CHEBI:15378"/>
        <dbReference type="ChEBI" id="CHEBI:28868"/>
        <dbReference type="ChEBI" id="CHEBI:57643"/>
        <dbReference type="ChEBI" id="CHEBI:57875"/>
        <dbReference type="EC" id="3.1.1.32"/>
    </reaction>
</comment>
<evidence type="ECO:0000256" key="1">
    <source>
        <dbReference type="ARBA" id="ARBA00000111"/>
    </source>
</evidence>
<feature type="chain" id="PRO_5046468682" description="Phosphatidylcholine 1-acylhydrolase" evidence="20">
    <location>
        <begin position="19"/>
        <end position="299"/>
    </location>
</feature>
<comment type="similarity">
    <text evidence="5">Belongs to the phospholipase A1 family.</text>
</comment>
<comment type="subcellular location">
    <subcellularLocation>
        <location evidence="4">Cell outer membrane</location>
        <topology evidence="4">Multi-pass membrane protein</topology>
    </subcellularLocation>
</comment>
<dbReference type="EMBL" id="JAMXIB010000006">
    <property type="protein sequence ID" value="MCO5725090.1"/>
    <property type="molecule type" value="Genomic_DNA"/>
</dbReference>
<accession>A0ABT1AZT5</accession>
<evidence type="ECO:0000256" key="20">
    <source>
        <dbReference type="SAM" id="SignalP"/>
    </source>
</evidence>
<dbReference type="Gene3D" id="2.40.230.10">
    <property type="entry name" value="Phospholipase A1"/>
    <property type="match status" value="1"/>
</dbReference>
<evidence type="ECO:0000313" key="21">
    <source>
        <dbReference type="EMBL" id="MCO5725090.1"/>
    </source>
</evidence>
<keyword evidence="18" id="KW-0998">Cell outer membrane</keyword>
<keyword evidence="9" id="KW-1134">Transmembrane beta strand</keyword>
<evidence type="ECO:0000256" key="2">
    <source>
        <dbReference type="ARBA" id="ARBA00001604"/>
    </source>
</evidence>
<dbReference type="EC" id="3.1.1.4" evidence="8"/>
<evidence type="ECO:0000256" key="15">
    <source>
        <dbReference type="ARBA" id="ARBA00022963"/>
    </source>
</evidence>
<dbReference type="CDD" id="cd00541">
    <property type="entry name" value="OMPLA"/>
    <property type="match status" value="1"/>
</dbReference>
<evidence type="ECO:0000256" key="18">
    <source>
        <dbReference type="ARBA" id="ARBA00023237"/>
    </source>
</evidence>
<keyword evidence="22" id="KW-1185">Reference proteome</keyword>
<dbReference type="PANTHER" id="PTHR40457:SF1">
    <property type="entry name" value="PHOSPHOLIPASE A1"/>
    <property type="match status" value="1"/>
</dbReference>
<keyword evidence="15" id="KW-0442">Lipid degradation</keyword>
<evidence type="ECO:0000256" key="11">
    <source>
        <dbReference type="ARBA" id="ARBA00022723"/>
    </source>
</evidence>
<sequence length="299" mass="34979">MKNILLIPALLLCAGSLAQGKDRPLFVRDSLFQTLSERWEIDPEHYLGNFRITPYKPTYIVLTRWTSDTNRQPASFNPDYVAESPLDLNATELRFQISFKTKIIRSFLLRNLDLWVAYTQKSHWQVYNAETSRPFRETNYEPELILNYGMRVPVLGFDLRMAGLSFTHQSNGRSLPLSRSWNRIIFHLAMERENWQVTLRPWIRIPDSDDENPLIEDYYGRMEGIVTRQLGNHLITLEGTHSLRFGPDNRGSLRLGWVFPIDGFLRGHIEVFEGYGETLIDYNHRQFTIGLGLSLVEWR</sequence>
<dbReference type="PANTHER" id="PTHR40457">
    <property type="entry name" value="PHOSPHOLIPASE A1"/>
    <property type="match status" value="1"/>
</dbReference>
<dbReference type="EC" id="3.1.1.32" evidence="7"/>
<comment type="caution">
    <text evidence="21">The sequence shown here is derived from an EMBL/GenBank/DDBJ whole genome shotgun (WGS) entry which is preliminary data.</text>
</comment>
<dbReference type="Pfam" id="PF02253">
    <property type="entry name" value="PLA1"/>
    <property type="match status" value="1"/>
</dbReference>
<feature type="signal peptide" evidence="20">
    <location>
        <begin position="1"/>
        <end position="18"/>
    </location>
</feature>
<evidence type="ECO:0000256" key="9">
    <source>
        <dbReference type="ARBA" id="ARBA00022452"/>
    </source>
</evidence>
<keyword evidence="11" id="KW-0479">Metal-binding</keyword>
<keyword evidence="14" id="KW-0106">Calcium</keyword>
<keyword evidence="16" id="KW-0443">Lipid metabolism</keyword>
<evidence type="ECO:0000256" key="4">
    <source>
        <dbReference type="ARBA" id="ARBA00004571"/>
    </source>
</evidence>
<comment type="cofactor">
    <cofactor evidence="3">
        <name>Ca(2+)</name>
        <dbReference type="ChEBI" id="CHEBI:29108"/>
    </cofactor>
</comment>
<dbReference type="RefSeq" id="WP_252741463.1">
    <property type="nucleotide sequence ID" value="NZ_JAMXIB010000006.1"/>
</dbReference>
<evidence type="ECO:0000256" key="8">
    <source>
        <dbReference type="ARBA" id="ARBA00013278"/>
    </source>
</evidence>
<evidence type="ECO:0000256" key="6">
    <source>
        <dbReference type="ARBA" id="ARBA00011702"/>
    </source>
</evidence>
<evidence type="ECO:0000256" key="16">
    <source>
        <dbReference type="ARBA" id="ARBA00023098"/>
    </source>
</evidence>
<dbReference type="InterPro" id="IPR003187">
    <property type="entry name" value="PLipase_A1"/>
</dbReference>
<evidence type="ECO:0000313" key="22">
    <source>
        <dbReference type="Proteomes" id="UP001206312"/>
    </source>
</evidence>
<name>A0ABT1AZT5_9FLAO</name>
<protein>
    <recommendedName>
        <fullName evidence="19">Phosphatidylcholine 1-acylhydrolase</fullName>
        <ecNumber evidence="7">3.1.1.32</ecNumber>
        <ecNumber evidence="8">3.1.1.4</ecNumber>
    </recommendedName>
</protein>
<comment type="subunit">
    <text evidence="6">Homodimer; dimerization is reversible, and the dimeric form is the active one.</text>
</comment>
<keyword evidence="12 20" id="KW-0732">Signal</keyword>
<dbReference type="SUPFAM" id="SSF56931">
    <property type="entry name" value="Outer membrane phospholipase A (OMPLA)"/>
    <property type="match status" value="1"/>
</dbReference>
<gene>
    <name evidence="21" type="ORF">NG653_09510</name>
</gene>
<evidence type="ECO:0000256" key="13">
    <source>
        <dbReference type="ARBA" id="ARBA00022801"/>
    </source>
</evidence>
<evidence type="ECO:0000256" key="10">
    <source>
        <dbReference type="ARBA" id="ARBA00022692"/>
    </source>
</evidence>
<keyword evidence="10" id="KW-0812">Transmembrane</keyword>
<comment type="catalytic activity">
    <reaction evidence="2">
        <text>a 1,2-diacyl-sn-glycero-3-phosphocholine + H2O = a 1-acyl-sn-glycero-3-phosphocholine + a fatty acid + H(+)</text>
        <dbReference type="Rhea" id="RHEA:15801"/>
        <dbReference type="ChEBI" id="CHEBI:15377"/>
        <dbReference type="ChEBI" id="CHEBI:15378"/>
        <dbReference type="ChEBI" id="CHEBI:28868"/>
        <dbReference type="ChEBI" id="CHEBI:57643"/>
        <dbReference type="ChEBI" id="CHEBI:58168"/>
        <dbReference type="EC" id="3.1.1.4"/>
    </reaction>
</comment>
<evidence type="ECO:0000256" key="5">
    <source>
        <dbReference type="ARBA" id="ARBA00010525"/>
    </source>
</evidence>
<evidence type="ECO:0000256" key="7">
    <source>
        <dbReference type="ARBA" id="ARBA00013179"/>
    </source>
</evidence>
<evidence type="ECO:0000256" key="3">
    <source>
        <dbReference type="ARBA" id="ARBA00001913"/>
    </source>
</evidence>
<dbReference type="Proteomes" id="UP001206312">
    <property type="component" value="Unassembled WGS sequence"/>
</dbReference>
<evidence type="ECO:0000256" key="19">
    <source>
        <dbReference type="ARBA" id="ARBA00032375"/>
    </source>
</evidence>